<sequence length="75" mass="8110">MRHAGKVGGNGASANVLAQEDRERAGVDRQVLENIAERDFQALAIGDLHADCLLAWDRCKDSDIGGRECVGEVIF</sequence>
<name>A0A6J5Z0R7_9ZZZZ</name>
<reference evidence="1" key="1">
    <citation type="submission" date="2020-05" db="EMBL/GenBank/DDBJ databases">
        <authorList>
            <person name="Chiriac C."/>
            <person name="Salcher M."/>
            <person name="Ghai R."/>
            <person name="Kavagutti S V."/>
        </authorList>
    </citation>
    <scope>NUCLEOTIDE SEQUENCE</scope>
</reference>
<dbReference type="EMBL" id="CAESAN010000008">
    <property type="protein sequence ID" value="CAB4336064.1"/>
    <property type="molecule type" value="Genomic_DNA"/>
</dbReference>
<dbReference type="AlphaFoldDB" id="A0A6J5Z0R7"/>
<accession>A0A6J5Z0R7</accession>
<organism evidence="1">
    <name type="scientific">freshwater metagenome</name>
    <dbReference type="NCBI Taxonomy" id="449393"/>
    <lineage>
        <taxon>unclassified sequences</taxon>
        <taxon>metagenomes</taxon>
        <taxon>ecological metagenomes</taxon>
    </lineage>
</organism>
<protein>
    <submittedName>
        <fullName evidence="1">Unannotated protein</fullName>
    </submittedName>
</protein>
<gene>
    <name evidence="1" type="ORF">UFOPK3547_00187</name>
</gene>
<evidence type="ECO:0000313" key="1">
    <source>
        <dbReference type="EMBL" id="CAB4336064.1"/>
    </source>
</evidence>
<proteinExistence type="predicted"/>